<comment type="cofactor">
    <cofactor evidence="1">
        <name>Mn(2+)</name>
        <dbReference type="ChEBI" id="CHEBI:29035"/>
    </cofactor>
</comment>
<dbReference type="InterPro" id="IPR036897">
    <property type="entry name" value="CarbamoylP_synth_lsu_oligo_sf"/>
</dbReference>
<dbReference type="Proteomes" id="UP000294321">
    <property type="component" value="Chromosome"/>
</dbReference>
<dbReference type="Pfam" id="PF02787">
    <property type="entry name" value="CPSase_L_D3"/>
    <property type="match status" value="1"/>
</dbReference>
<evidence type="ECO:0000313" key="15">
    <source>
        <dbReference type="Proteomes" id="UP000294321"/>
    </source>
</evidence>
<evidence type="ECO:0000256" key="11">
    <source>
        <dbReference type="ARBA" id="ARBA00047359"/>
    </source>
</evidence>
<dbReference type="KEGG" id="lji:ELX58_05205"/>
<dbReference type="GO" id="GO:0046872">
    <property type="term" value="F:metal ion binding"/>
    <property type="evidence" value="ECO:0007669"/>
    <property type="project" value="UniProtKB-KW"/>
</dbReference>
<keyword evidence="15" id="KW-1185">Reference proteome</keyword>
<dbReference type="OrthoDB" id="9804197at2"/>
<dbReference type="InterPro" id="IPR005479">
    <property type="entry name" value="CPAse_ATP-bd"/>
</dbReference>
<evidence type="ECO:0000256" key="7">
    <source>
        <dbReference type="ARBA" id="ARBA00022741"/>
    </source>
</evidence>
<name>A0A4V1ALR7_9LACO</name>
<dbReference type="PANTHER" id="PTHR11405:SF53">
    <property type="entry name" value="CARBAMOYL-PHOSPHATE SYNTHASE [AMMONIA], MITOCHONDRIAL"/>
    <property type="match status" value="1"/>
</dbReference>
<reference evidence="15" key="1">
    <citation type="submission" date="2018-12" db="EMBL/GenBank/DDBJ databases">
        <title>A new species of lactobacillus.</title>
        <authorList>
            <person name="Jian Y."/>
            <person name="Xin L."/>
            <person name="Hong Z.J."/>
            <person name="Ming L.Z."/>
            <person name="Hong X.Z."/>
        </authorList>
    </citation>
    <scope>NUCLEOTIDE SEQUENCE [LARGE SCALE GENOMIC DNA]</scope>
    <source>
        <strain evidence="15">HSLZ-75</strain>
    </source>
</reference>
<dbReference type="InterPro" id="IPR058047">
    <property type="entry name" value="CPSase_preATP-grasp"/>
</dbReference>
<keyword evidence="7 12" id="KW-0547">Nucleotide-binding</keyword>
<dbReference type="SUPFAM" id="SSF52440">
    <property type="entry name" value="PreATP-grasp domain"/>
    <property type="match status" value="2"/>
</dbReference>
<keyword evidence="6" id="KW-0677">Repeat</keyword>
<dbReference type="PANTHER" id="PTHR11405">
    <property type="entry name" value="CARBAMOYLTRANSFERASE FAMILY MEMBER"/>
    <property type="match status" value="1"/>
</dbReference>
<dbReference type="InterPro" id="IPR005483">
    <property type="entry name" value="CPSase_dom"/>
</dbReference>
<comment type="catalytic activity">
    <reaction evidence="11">
        <text>hydrogencarbonate + NH4(+) + 2 ATP = carbamoyl phosphate + 2 ADP + phosphate + 2 H(+)</text>
        <dbReference type="Rhea" id="RHEA:18029"/>
        <dbReference type="ChEBI" id="CHEBI:15378"/>
        <dbReference type="ChEBI" id="CHEBI:17544"/>
        <dbReference type="ChEBI" id="CHEBI:28938"/>
        <dbReference type="ChEBI" id="CHEBI:30616"/>
        <dbReference type="ChEBI" id="CHEBI:43474"/>
        <dbReference type="ChEBI" id="CHEBI:58228"/>
        <dbReference type="ChEBI" id="CHEBI:456216"/>
        <dbReference type="EC" id="6.3.4.16"/>
    </reaction>
</comment>
<keyword evidence="8 12" id="KW-0067">ATP-binding</keyword>
<evidence type="ECO:0000256" key="2">
    <source>
        <dbReference type="ARBA" id="ARBA00001946"/>
    </source>
</evidence>
<dbReference type="SUPFAM" id="SSF56059">
    <property type="entry name" value="Glutathione synthetase ATP-binding domain-like"/>
    <property type="match status" value="1"/>
</dbReference>
<dbReference type="GO" id="GO:0006221">
    <property type="term" value="P:pyrimidine nucleotide biosynthetic process"/>
    <property type="evidence" value="ECO:0007669"/>
    <property type="project" value="UniProtKB-KW"/>
</dbReference>
<accession>A0A4V1ALR7</accession>
<dbReference type="Gene3D" id="3.30.470.20">
    <property type="entry name" value="ATP-grasp fold, B domain"/>
    <property type="match status" value="1"/>
</dbReference>
<evidence type="ECO:0000256" key="12">
    <source>
        <dbReference type="PROSITE-ProRule" id="PRU00409"/>
    </source>
</evidence>
<evidence type="ECO:0000256" key="8">
    <source>
        <dbReference type="ARBA" id="ARBA00022840"/>
    </source>
</evidence>
<evidence type="ECO:0000259" key="13">
    <source>
        <dbReference type="PROSITE" id="PS50975"/>
    </source>
</evidence>
<dbReference type="AlphaFoldDB" id="A0A4V1ALR7"/>
<dbReference type="GO" id="GO:0005737">
    <property type="term" value="C:cytoplasm"/>
    <property type="evidence" value="ECO:0007669"/>
    <property type="project" value="TreeGrafter"/>
</dbReference>
<dbReference type="GO" id="GO:0005524">
    <property type="term" value="F:ATP binding"/>
    <property type="evidence" value="ECO:0007669"/>
    <property type="project" value="UniProtKB-UniRule"/>
</dbReference>
<evidence type="ECO:0000256" key="4">
    <source>
        <dbReference type="ARBA" id="ARBA00022598"/>
    </source>
</evidence>
<dbReference type="EMBL" id="CP034726">
    <property type="protein sequence ID" value="QBP18539.1"/>
    <property type="molecule type" value="Genomic_DNA"/>
</dbReference>
<dbReference type="Pfam" id="PF02786">
    <property type="entry name" value="CPSase_L_D2"/>
    <property type="match status" value="1"/>
</dbReference>
<dbReference type="Gene3D" id="3.40.50.20">
    <property type="match status" value="2"/>
</dbReference>
<protein>
    <submittedName>
        <fullName evidence="14">ATP-grasp domain-containing protein</fullName>
    </submittedName>
</protein>
<gene>
    <name evidence="14" type="ORF">ELX58_05205</name>
</gene>
<dbReference type="InterPro" id="IPR013815">
    <property type="entry name" value="ATP_grasp_subdomain_1"/>
</dbReference>
<evidence type="ECO:0000256" key="9">
    <source>
        <dbReference type="ARBA" id="ARBA00022975"/>
    </source>
</evidence>
<evidence type="ECO:0000313" key="14">
    <source>
        <dbReference type="EMBL" id="QBP18539.1"/>
    </source>
</evidence>
<dbReference type="PRINTS" id="PR00098">
    <property type="entry name" value="CPSASE"/>
</dbReference>
<proteinExistence type="inferred from homology"/>
<evidence type="ECO:0000256" key="1">
    <source>
        <dbReference type="ARBA" id="ARBA00001936"/>
    </source>
</evidence>
<dbReference type="FunFam" id="3.40.50.20:FF:000001">
    <property type="entry name" value="Carbamoyl-phosphate synthase large chain"/>
    <property type="match status" value="2"/>
</dbReference>
<evidence type="ECO:0000256" key="5">
    <source>
        <dbReference type="ARBA" id="ARBA00022723"/>
    </source>
</evidence>
<dbReference type="InterPro" id="IPR005480">
    <property type="entry name" value="CPSase_lsu_oligo"/>
</dbReference>
<sequence>MTPMNAANSKILIIGSGPSSIGNENESDAASFQIITQLIKHHVTPFVIDDNAFSVTLSLLDKSQVFINKITIHNVIQAIKKARPDSILPTLGGKRAVKITQFLLARGVLTKYHVKIVGISDEALKLVSNPLRFGEVVHDCNEPTITSTIVSSFQDAELIADKIGYPVMIKSLSPRYRIRRRICKDPEKLRVNLKKYLNDSEINKCIIEPDITGYQEFSMIGVRDDQGTRMIINSIEDIDAFGIHPGDSLTITPIQTLTDPQYQRLRNATLKIMDTLDINGFCGVQFAFNRSGNYYFITKVVPYYTRAVALSCKASEYPLLEVYTDFLMGQNFSTLKLSNEYDPKTKCLEPSLDHVLVKIPLWQFKDIKTSDQHLGSLMQSVGSSIGVGRTIEEALLKALRSSQFSPKDVLPNRRNMSDDELIDQLIHPQASRILVLIEALRRHYPVHDLAELTKIQPFYFYKLKRLLAVEKNILNKPGNIDTIKRAHESGFGDGMLAETWNQSLAQIRDADQKGETRPTYKQIEPSAGEFIQHTRTYYSSYEHENESAQLSDRSALVIGRGGNQLGPNTSADYYTAETLIQMHKLGFKTIIINNNPNAVSLIPRISDKQYIEPVQLGNITDIIHLEKPQLIVVPGNRHFLLRQLTRRFPDQAIILPPDQKTGVTIPKRASVGLDFFVSTHQQQLITPMKLISRFHSELKYVNEIKPFQINDDKLLHTLKHQAIHVINQSNWKGLVQVLFKTGPNGYSLVGIRPLRTTETVFLNQISNVNWIRALIQLYTHQLTPAQFVSIFKRLKVLPAKMTDTFPFKQLSVVKPHLKPKFNNNHAVGARLTLL</sequence>
<comment type="similarity">
    <text evidence="3">Belongs to the CarB family.</text>
</comment>
<dbReference type="Pfam" id="PF25596">
    <property type="entry name" value="CPSase_L_D1"/>
    <property type="match status" value="2"/>
</dbReference>
<dbReference type="GO" id="GO:0006541">
    <property type="term" value="P:glutamine metabolic process"/>
    <property type="evidence" value="ECO:0007669"/>
    <property type="project" value="TreeGrafter"/>
</dbReference>
<dbReference type="Gene3D" id="3.30.1490.20">
    <property type="entry name" value="ATP-grasp fold, A domain"/>
    <property type="match status" value="1"/>
</dbReference>
<keyword evidence="10" id="KW-0464">Manganese</keyword>
<dbReference type="Gene3D" id="1.10.1030.10">
    <property type="entry name" value="Carbamoyl-phosphate synthetase, large subunit oligomerisation domain"/>
    <property type="match status" value="1"/>
</dbReference>
<comment type="cofactor">
    <cofactor evidence="2">
        <name>Mg(2+)</name>
        <dbReference type="ChEBI" id="CHEBI:18420"/>
    </cofactor>
</comment>
<dbReference type="InterPro" id="IPR016185">
    <property type="entry name" value="PreATP-grasp_dom_sf"/>
</dbReference>
<organism evidence="14 15">
    <name type="scientific">Acetilactobacillus jinshanensis</name>
    <dbReference type="NCBI Taxonomy" id="1720083"/>
    <lineage>
        <taxon>Bacteria</taxon>
        <taxon>Bacillati</taxon>
        <taxon>Bacillota</taxon>
        <taxon>Bacilli</taxon>
        <taxon>Lactobacillales</taxon>
        <taxon>Lactobacillaceae</taxon>
        <taxon>Acetilactobacillus</taxon>
    </lineage>
</organism>
<dbReference type="SMART" id="SM01096">
    <property type="entry name" value="CPSase_L_D3"/>
    <property type="match status" value="1"/>
</dbReference>
<evidence type="ECO:0000256" key="3">
    <source>
        <dbReference type="ARBA" id="ARBA00009799"/>
    </source>
</evidence>
<keyword evidence="5" id="KW-0479">Metal-binding</keyword>
<dbReference type="PROSITE" id="PS50975">
    <property type="entry name" value="ATP_GRASP"/>
    <property type="match status" value="1"/>
</dbReference>
<feature type="domain" description="ATP-grasp" evidence="13">
    <location>
        <begin position="134"/>
        <end position="328"/>
    </location>
</feature>
<keyword evidence="9" id="KW-0665">Pyrimidine biosynthesis</keyword>
<dbReference type="InterPro" id="IPR011761">
    <property type="entry name" value="ATP-grasp"/>
</dbReference>
<evidence type="ECO:0000256" key="10">
    <source>
        <dbReference type="ARBA" id="ARBA00023211"/>
    </source>
</evidence>
<evidence type="ECO:0000256" key="6">
    <source>
        <dbReference type="ARBA" id="ARBA00022737"/>
    </source>
</evidence>
<keyword evidence="4" id="KW-0436">Ligase</keyword>
<dbReference type="GO" id="GO:0004088">
    <property type="term" value="F:carbamoyl-phosphate synthase (glutamine-hydrolyzing) activity"/>
    <property type="evidence" value="ECO:0007669"/>
    <property type="project" value="TreeGrafter"/>
</dbReference>
<dbReference type="GO" id="GO:0004087">
    <property type="term" value="F:carbamoyl-phosphate synthase (ammonia) activity"/>
    <property type="evidence" value="ECO:0007669"/>
    <property type="project" value="UniProtKB-EC"/>
</dbReference>
<dbReference type="SUPFAM" id="SSF48108">
    <property type="entry name" value="Carbamoyl phosphate synthetase, large subunit connection domain"/>
    <property type="match status" value="1"/>
</dbReference>